<dbReference type="RefSeq" id="XP_006695480.1">
    <property type="nucleotide sequence ID" value="XM_006695417.1"/>
</dbReference>
<keyword evidence="1" id="KW-0812">Transmembrane</keyword>
<dbReference type="KEGG" id="cthr:CTHT_0051390"/>
<keyword evidence="1" id="KW-0472">Membrane</keyword>
<dbReference type="eggNOG" id="ENOG502RGVU">
    <property type="taxonomic scope" value="Eukaryota"/>
</dbReference>
<organism evidence="3">
    <name type="scientific">Chaetomium thermophilum (strain DSM 1495 / CBS 144.50 / IMI 039719)</name>
    <name type="common">Thermochaetoides thermophila</name>
    <dbReference type="NCBI Taxonomy" id="759272"/>
    <lineage>
        <taxon>Eukaryota</taxon>
        <taxon>Fungi</taxon>
        <taxon>Dikarya</taxon>
        <taxon>Ascomycota</taxon>
        <taxon>Pezizomycotina</taxon>
        <taxon>Sordariomycetes</taxon>
        <taxon>Sordariomycetidae</taxon>
        <taxon>Sordariales</taxon>
        <taxon>Chaetomiaceae</taxon>
        <taxon>Thermochaetoides</taxon>
    </lineage>
</organism>
<dbReference type="OrthoDB" id="3340520at2759"/>
<proteinExistence type="predicted"/>
<evidence type="ECO:0000256" key="1">
    <source>
        <dbReference type="SAM" id="Phobius"/>
    </source>
</evidence>
<gene>
    <name evidence="2" type="ORF">CTHT_0051390</name>
</gene>
<feature type="transmembrane region" description="Helical" evidence="1">
    <location>
        <begin position="547"/>
        <end position="575"/>
    </location>
</feature>
<reference evidence="2 3" key="1">
    <citation type="journal article" date="2011" name="Cell">
        <title>Insight into structure and assembly of the nuclear pore complex by utilizing the genome of a eukaryotic thermophile.</title>
        <authorList>
            <person name="Amlacher S."/>
            <person name="Sarges P."/>
            <person name="Flemming D."/>
            <person name="van Noort V."/>
            <person name="Kunze R."/>
            <person name="Devos D.P."/>
            <person name="Arumugam M."/>
            <person name="Bork P."/>
            <person name="Hurt E."/>
        </authorList>
    </citation>
    <scope>NUCLEOTIDE SEQUENCE [LARGE SCALE GENOMIC DNA]</scope>
    <source>
        <strain evidence="3">DSM 1495 / CBS 144.50 / IMI 039719</strain>
    </source>
</reference>
<dbReference type="Pfam" id="PF07103">
    <property type="entry name" value="DUF1365"/>
    <property type="match status" value="1"/>
</dbReference>
<evidence type="ECO:0000313" key="2">
    <source>
        <dbReference type="EMBL" id="EGS18535.1"/>
    </source>
</evidence>
<dbReference type="PANTHER" id="PTHR33973:SF4">
    <property type="entry name" value="OS07G0153300 PROTEIN"/>
    <property type="match status" value="1"/>
</dbReference>
<dbReference type="InterPro" id="IPR010775">
    <property type="entry name" value="DUF1365"/>
</dbReference>
<protein>
    <submittedName>
        <fullName evidence="2">Uncharacterized protein</fullName>
    </submittedName>
</protein>
<dbReference type="Proteomes" id="UP000008066">
    <property type="component" value="Unassembled WGS sequence"/>
</dbReference>
<evidence type="ECO:0000313" key="3">
    <source>
        <dbReference type="Proteomes" id="UP000008066"/>
    </source>
</evidence>
<dbReference type="GeneID" id="18259177"/>
<dbReference type="AlphaFoldDB" id="G0SDD4"/>
<dbReference type="OMA" id="DVWMKDF"/>
<sequence length="612" mass="70752">MSGLRADIVNFSIRVLVSMPKYILGRRPAMEETSLQDGWGQVVFMPGLVFHWRLKPIEYQFMFPYLTVGIPVGREGDVAGILSVGSTGDARSWWQSIRNRFVNKSWFHVDARNYLARGRGELGLRGKLDLFLRERGADPERYPFAYLVTAPEMFGYQFNPVSFWFLYNSDKHLLATILEVNNTFGERHMYFLTEENTELSPTNLSSLFIQHFPKEFHVSPFNPRKGKYELNGCDPLWNSKGAEGVGLFMSISLHPSDPEDQTKLFTRVSCEERETIDPLTMSEREKFNFLLSWWWTGFLTIPRILRGAWDLYAQLGLPVWYKPEPLKGTLCREATSTERKLEAIFRRYLRHFVEHAPEAIKVRYVSGGITPHNEQEREEDVMFSRAARTRQAASGNPGVIQEVEFRVLDPSFYTRVLGYEDTFAALVLELDSQTIWVSDPELLGYHAAVANGPQQISCRCCAPFTAGPTTSYPRLSWRERMCLMLIRRLRDEPERIVRPMTDVQARVEGSKISKSGRNILDRVCGSHPSEMDEYVLRCELSQSRASYLFYAVGTLVNNRLVFFLFAIFYAIVWLLEMCVKWLPQVTRKVVWRVSNWQERVVFVVSRLKAAEP</sequence>
<keyword evidence="1" id="KW-1133">Transmembrane helix</keyword>
<name>G0SDD4_CHATD</name>
<dbReference type="HOGENOM" id="CLU_020424_1_0_1"/>
<dbReference type="PANTHER" id="PTHR33973">
    <property type="entry name" value="OS07G0153300 PROTEIN"/>
    <property type="match status" value="1"/>
</dbReference>
<accession>G0SDD4</accession>
<dbReference type="EMBL" id="GL988045">
    <property type="protein sequence ID" value="EGS18535.1"/>
    <property type="molecule type" value="Genomic_DNA"/>
</dbReference>
<keyword evidence="3" id="KW-1185">Reference proteome</keyword>